<organism evidence="2 3">
    <name type="scientific">Candidatus Komeilibacteria bacterium CG10_big_fil_rev_8_21_14_0_10_41_13</name>
    <dbReference type="NCBI Taxonomy" id="1974476"/>
    <lineage>
        <taxon>Bacteria</taxon>
        <taxon>Candidatus Komeiliibacteriota</taxon>
    </lineage>
</organism>
<dbReference type="AlphaFoldDB" id="A0A2M6WD16"/>
<comment type="caution">
    <text evidence="2">The sequence shown here is derived from an EMBL/GenBank/DDBJ whole genome shotgun (WGS) entry which is preliminary data.</text>
</comment>
<gene>
    <name evidence="2" type="ORF">COU22_01130</name>
</gene>
<dbReference type="EMBL" id="PFBO01000034">
    <property type="protein sequence ID" value="PIT90634.1"/>
    <property type="molecule type" value="Genomic_DNA"/>
</dbReference>
<dbReference type="Pfam" id="PF22548">
    <property type="entry name" value="AEP-TOTE"/>
    <property type="match status" value="1"/>
</dbReference>
<protein>
    <recommendedName>
        <fullName evidence="1">TOTE conflict system primase domain-containing protein</fullName>
    </recommendedName>
</protein>
<feature type="domain" description="TOTE conflict system primase" evidence="1">
    <location>
        <begin position="1"/>
        <end position="112"/>
    </location>
</feature>
<dbReference type="Proteomes" id="UP000230543">
    <property type="component" value="Unassembled WGS sequence"/>
</dbReference>
<sequence>MLEENSSYFIAADFDGLAAFKEAGKLIETCHEYGLSCYLERSQSGAGAHVWLFFEQAYPAAKSRVIILELIRRALGLSNFDKEVSFDRLFPNQDFQSGKGFGNLIVLPLQGISVN</sequence>
<evidence type="ECO:0000313" key="3">
    <source>
        <dbReference type="Proteomes" id="UP000230543"/>
    </source>
</evidence>
<evidence type="ECO:0000313" key="2">
    <source>
        <dbReference type="EMBL" id="PIT90634.1"/>
    </source>
</evidence>
<reference evidence="3" key="1">
    <citation type="submission" date="2017-09" db="EMBL/GenBank/DDBJ databases">
        <title>Depth-based differentiation of microbial function through sediment-hosted aquifers and enrichment of novel symbionts in the deep terrestrial subsurface.</title>
        <authorList>
            <person name="Probst A.J."/>
            <person name="Ladd B."/>
            <person name="Jarett J.K."/>
            <person name="Geller-Mcgrath D.E."/>
            <person name="Sieber C.M.K."/>
            <person name="Emerson J.B."/>
            <person name="Anantharaman K."/>
            <person name="Thomas B.C."/>
            <person name="Malmstrom R."/>
            <person name="Stieglmeier M."/>
            <person name="Klingl A."/>
            <person name="Woyke T."/>
            <person name="Ryan C.M."/>
            <person name="Banfield J.F."/>
        </authorList>
    </citation>
    <scope>NUCLEOTIDE SEQUENCE [LARGE SCALE GENOMIC DNA]</scope>
</reference>
<accession>A0A2M6WD16</accession>
<dbReference type="InterPro" id="IPR054347">
    <property type="entry name" value="TOTE_primase"/>
</dbReference>
<evidence type="ECO:0000259" key="1">
    <source>
        <dbReference type="Pfam" id="PF22548"/>
    </source>
</evidence>
<proteinExistence type="predicted"/>
<name>A0A2M6WD16_9BACT</name>